<dbReference type="RefSeq" id="XP_033381046.1">
    <property type="nucleotide sequence ID" value="XM_033528721.1"/>
</dbReference>
<dbReference type="Proteomes" id="UP000799778">
    <property type="component" value="Unassembled WGS sequence"/>
</dbReference>
<keyword evidence="3" id="KW-1185">Reference proteome</keyword>
<evidence type="ECO:0000256" key="1">
    <source>
        <dbReference type="SAM" id="Phobius"/>
    </source>
</evidence>
<organism evidence="2 3">
    <name type="scientific">Aaosphaeria arxii CBS 175.79</name>
    <dbReference type="NCBI Taxonomy" id="1450172"/>
    <lineage>
        <taxon>Eukaryota</taxon>
        <taxon>Fungi</taxon>
        <taxon>Dikarya</taxon>
        <taxon>Ascomycota</taxon>
        <taxon>Pezizomycotina</taxon>
        <taxon>Dothideomycetes</taxon>
        <taxon>Pleosporomycetidae</taxon>
        <taxon>Pleosporales</taxon>
        <taxon>Pleosporales incertae sedis</taxon>
        <taxon>Aaosphaeria</taxon>
    </lineage>
</organism>
<keyword evidence="1" id="KW-1133">Transmembrane helix</keyword>
<keyword evidence="1" id="KW-0472">Membrane</keyword>
<dbReference type="GeneID" id="54286118"/>
<dbReference type="AlphaFoldDB" id="A0A6A5XIQ3"/>
<name>A0A6A5XIQ3_9PLEO</name>
<evidence type="ECO:0000313" key="2">
    <source>
        <dbReference type="EMBL" id="KAF2012707.1"/>
    </source>
</evidence>
<sequence>MEIRSTVGLNHVYYCQPYPIKQTTSPSRCTRKAYHAYRSVRVCGKWGRRPIRRFVVLLIFTYIVVVFVYIRWKAK</sequence>
<keyword evidence="1" id="KW-0812">Transmembrane</keyword>
<accession>A0A6A5XIQ3</accession>
<reference evidence="2" key="1">
    <citation type="journal article" date="2020" name="Stud. Mycol.">
        <title>101 Dothideomycetes genomes: a test case for predicting lifestyles and emergence of pathogens.</title>
        <authorList>
            <person name="Haridas S."/>
            <person name="Albert R."/>
            <person name="Binder M."/>
            <person name="Bloem J."/>
            <person name="Labutti K."/>
            <person name="Salamov A."/>
            <person name="Andreopoulos B."/>
            <person name="Baker S."/>
            <person name="Barry K."/>
            <person name="Bills G."/>
            <person name="Bluhm B."/>
            <person name="Cannon C."/>
            <person name="Castanera R."/>
            <person name="Culley D."/>
            <person name="Daum C."/>
            <person name="Ezra D."/>
            <person name="Gonzalez J."/>
            <person name="Henrissat B."/>
            <person name="Kuo A."/>
            <person name="Liang C."/>
            <person name="Lipzen A."/>
            <person name="Lutzoni F."/>
            <person name="Magnuson J."/>
            <person name="Mondo S."/>
            <person name="Nolan M."/>
            <person name="Ohm R."/>
            <person name="Pangilinan J."/>
            <person name="Park H.-J."/>
            <person name="Ramirez L."/>
            <person name="Alfaro M."/>
            <person name="Sun H."/>
            <person name="Tritt A."/>
            <person name="Yoshinaga Y."/>
            <person name="Zwiers L.-H."/>
            <person name="Turgeon B."/>
            <person name="Goodwin S."/>
            <person name="Spatafora J."/>
            <person name="Crous P."/>
            <person name="Grigoriev I."/>
        </authorList>
    </citation>
    <scope>NUCLEOTIDE SEQUENCE</scope>
    <source>
        <strain evidence="2">CBS 175.79</strain>
    </source>
</reference>
<dbReference type="EMBL" id="ML978072">
    <property type="protein sequence ID" value="KAF2012707.1"/>
    <property type="molecule type" value="Genomic_DNA"/>
</dbReference>
<protein>
    <submittedName>
        <fullName evidence="2">Uncharacterized protein</fullName>
    </submittedName>
</protein>
<gene>
    <name evidence="2" type="ORF">BU24DRAFT_425339</name>
</gene>
<feature type="transmembrane region" description="Helical" evidence="1">
    <location>
        <begin position="54"/>
        <end position="72"/>
    </location>
</feature>
<proteinExistence type="predicted"/>
<evidence type="ECO:0000313" key="3">
    <source>
        <dbReference type="Proteomes" id="UP000799778"/>
    </source>
</evidence>